<accession>A0A1A3P4E3</accession>
<reference evidence="17 18" key="1">
    <citation type="submission" date="2016-06" db="EMBL/GenBank/DDBJ databases">
        <authorList>
            <person name="Kjaerup R.B."/>
            <person name="Dalgaard T.S."/>
            <person name="Juul-Madsen H.R."/>
        </authorList>
    </citation>
    <scope>NUCLEOTIDE SEQUENCE [LARGE SCALE GENOMIC DNA]</scope>
    <source>
        <strain evidence="17 18">1165133.8</strain>
    </source>
</reference>
<dbReference type="SUPFAM" id="SSF56112">
    <property type="entry name" value="Protein kinase-like (PK-like)"/>
    <property type="match status" value="1"/>
</dbReference>
<name>A0A1A3P4E3_MYCAS</name>
<dbReference type="Gene3D" id="3.30.200.20">
    <property type="entry name" value="Phosphorylase Kinase, domain 1"/>
    <property type="match status" value="1"/>
</dbReference>
<dbReference type="SUPFAM" id="SSF101898">
    <property type="entry name" value="NHL repeat"/>
    <property type="match status" value="1"/>
</dbReference>
<feature type="domain" description="Protein kinase" evidence="16">
    <location>
        <begin position="9"/>
        <end position="268"/>
    </location>
</feature>
<keyword evidence="5" id="KW-0808">Transferase</keyword>
<proteinExistence type="predicted"/>
<dbReference type="InterPro" id="IPR035016">
    <property type="entry name" value="NHL_PKND"/>
</dbReference>
<feature type="repeat" description="NHL" evidence="13">
    <location>
        <begin position="615"/>
        <end position="649"/>
    </location>
</feature>
<dbReference type="EC" id="2.7.11.1" evidence="2"/>
<organism evidence="17 18">
    <name type="scientific">Mycobacterium asiaticum</name>
    <dbReference type="NCBI Taxonomy" id="1790"/>
    <lineage>
        <taxon>Bacteria</taxon>
        <taxon>Bacillati</taxon>
        <taxon>Actinomycetota</taxon>
        <taxon>Actinomycetes</taxon>
        <taxon>Mycobacteriales</taxon>
        <taxon>Mycobacteriaceae</taxon>
        <taxon>Mycobacterium</taxon>
    </lineage>
</organism>
<feature type="compositionally biased region" description="Pro residues" evidence="14">
    <location>
        <begin position="388"/>
        <end position="406"/>
    </location>
</feature>
<evidence type="ECO:0000256" key="10">
    <source>
        <dbReference type="ARBA" id="ARBA00022840"/>
    </source>
</evidence>
<keyword evidence="4 17" id="KW-0723">Serine/threonine-protein kinase</keyword>
<protein>
    <recommendedName>
        <fullName evidence="2">non-specific serine/threonine protein kinase</fullName>
        <ecNumber evidence="2">2.7.11.1</ecNumber>
    </recommendedName>
</protein>
<evidence type="ECO:0000256" key="12">
    <source>
        <dbReference type="ARBA" id="ARBA00023136"/>
    </source>
</evidence>
<dbReference type="FunFam" id="1.10.510.10:FF:000021">
    <property type="entry name" value="Serine/threonine protein kinase"/>
    <property type="match status" value="1"/>
</dbReference>
<dbReference type="GO" id="GO:0004674">
    <property type="term" value="F:protein serine/threonine kinase activity"/>
    <property type="evidence" value="ECO:0007669"/>
    <property type="project" value="UniProtKB-KW"/>
</dbReference>
<dbReference type="Pfam" id="PF00069">
    <property type="entry name" value="Pkinase"/>
    <property type="match status" value="1"/>
</dbReference>
<keyword evidence="7" id="KW-0677">Repeat</keyword>
<comment type="caution">
    <text evidence="17">The sequence shown here is derived from an EMBL/GenBank/DDBJ whole genome shotgun (WGS) entry which is preliminary data.</text>
</comment>
<dbReference type="AlphaFoldDB" id="A0A1A3P4E3"/>
<dbReference type="InterPro" id="IPR008271">
    <property type="entry name" value="Ser/Thr_kinase_AS"/>
</dbReference>
<dbReference type="GO" id="GO:0080090">
    <property type="term" value="P:regulation of primary metabolic process"/>
    <property type="evidence" value="ECO:0007669"/>
    <property type="project" value="UniProtKB-ARBA"/>
</dbReference>
<dbReference type="PROSITE" id="PS51125">
    <property type="entry name" value="NHL"/>
    <property type="match status" value="3"/>
</dbReference>
<dbReference type="InterPro" id="IPR011009">
    <property type="entry name" value="Kinase-like_dom_sf"/>
</dbReference>
<dbReference type="CDD" id="cd14014">
    <property type="entry name" value="STKc_PknB_like"/>
    <property type="match status" value="1"/>
</dbReference>
<keyword evidence="9 17" id="KW-0418">Kinase</keyword>
<evidence type="ECO:0000259" key="16">
    <source>
        <dbReference type="PROSITE" id="PS50011"/>
    </source>
</evidence>
<evidence type="ECO:0000256" key="3">
    <source>
        <dbReference type="ARBA" id="ARBA00022475"/>
    </source>
</evidence>
<evidence type="ECO:0000256" key="13">
    <source>
        <dbReference type="PROSITE-ProRule" id="PRU00504"/>
    </source>
</evidence>
<dbReference type="PROSITE" id="PS00108">
    <property type="entry name" value="PROTEIN_KINASE_ST"/>
    <property type="match status" value="1"/>
</dbReference>
<dbReference type="InterPro" id="IPR001258">
    <property type="entry name" value="NHL_repeat"/>
</dbReference>
<evidence type="ECO:0000256" key="8">
    <source>
        <dbReference type="ARBA" id="ARBA00022741"/>
    </source>
</evidence>
<dbReference type="Gene3D" id="1.10.510.10">
    <property type="entry name" value="Transferase(Phosphotransferase) domain 1"/>
    <property type="match status" value="1"/>
</dbReference>
<dbReference type="Proteomes" id="UP000093928">
    <property type="component" value="Unassembled WGS sequence"/>
</dbReference>
<keyword evidence="6 15" id="KW-0812">Transmembrane</keyword>
<evidence type="ECO:0000256" key="1">
    <source>
        <dbReference type="ARBA" id="ARBA00004162"/>
    </source>
</evidence>
<dbReference type="Gene3D" id="2.40.10.500">
    <property type="match status" value="3"/>
</dbReference>
<dbReference type="PROSITE" id="PS50011">
    <property type="entry name" value="PROTEIN_KINASE_DOM"/>
    <property type="match status" value="1"/>
</dbReference>
<evidence type="ECO:0000256" key="14">
    <source>
        <dbReference type="SAM" id="MobiDB-lite"/>
    </source>
</evidence>
<evidence type="ECO:0000256" key="4">
    <source>
        <dbReference type="ARBA" id="ARBA00022527"/>
    </source>
</evidence>
<dbReference type="SMART" id="SM00220">
    <property type="entry name" value="S_TKc"/>
    <property type="match status" value="1"/>
</dbReference>
<dbReference type="GO" id="GO:0005524">
    <property type="term" value="F:ATP binding"/>
    <property type="evidence" value="ECO:0007669"/>
    <property type="project" value="UniProtKB-KW"/>
</dbReference>
<feature type="region of interest" description="Disordered" evidence="14">
    <location>
        <begin position="214"/>
        <end position="238"/>
    </location>
</feature>
<evidence type="ECO:0000313" key="18">
    <source>
        <dbReference type="Proteomes" id="UP000093928"/>
    </source>
</evidence>
<dbReference type="EMBL" id="LZLS01000097">
    <property type="protein sequence ID" value="OBK27462.1"/>
    <property type="molecule type" value="Genomic_DNA"/>
</dbReference>
<evidence type="ECO:0000256" key="15">
    <source>
        <dbReference type="SAM" id="Phobius"/>
    </source>
</evidence>
<evidence type="ECO:0000256" key="11">
    <source>
        <dbReference type="ARBA" id="ARBA00022989"/>
    </source>
</evidence>
<feature type="compositionally biased region" description="Pro residues" evidence="14">
    <location>
        <begin position="310"/>
        <end position="361"/>
    </location>
</feature>
<gene>
    <name evidence="17" type="ORF">A5634_23200</name>
</gene>
<feature type="region of interest" description="Disordered" evidence="14">
    <location>
        <begin position="268"/>
        <end position="408"/>
    </location>
</feature>
<dbReference type="GO" id="GO:0005886">
    <property type="term" value="C:plasma membrane"/>
    <property type="evidence" value="ECO:0007669"/>
    <property type="project" value="UniProtKB-SubCell"/>
</dbReference>
<dbReference type="OrthoDB" id="9762169at2"/>
<evidence type="ECO:0000313" key="17">
    <source>
        <dbReference type="EMBL" id="OBK27462.1"/>
    </source>
</evidence>
<dbReference type="PANTHER" id="PTHR43289:SF6">
    <property type="entry name" value="SERINE_THREONINE-PROTEIN KINASE NEKL-3"/>
    <property type="match status" value="1"/>
</dbReference>
<keyword evidence="3" id="KW-1003">Cell membrane</keyword>
<keyword evidence="12 15" id="KW-0472">Membrane</keyword>
<sequence>MQDTSFGKYRLIELMGRGGMGEVWRAYDADTDRIVALKILPAAVSNDEVFQQRFRREAHATARLNNPHLIPIHTYGEIGGRLYVDMRLIEGRDLQAELSHGPMPAGRAVGIIEQVAKGLHSAHRDGLLHRDVKPSNILIDGDDFAYLIDFGIARAADDLHLTATGNFVGTYHYMAPERFTAASIDARSDIYSLTCVLYECLTAQSPFPGETLQQQITGHRTAPPPRPSSTNPGLPGELDDVIARGMAKHPEARYDTAVELARAAQDALASPAPQTLRIQAPGYDYGVRPDTRRQSHPSSPTQPPLQRTSAPPPQRTSAPPPQRPPAPPPQRTSAPPPQRTSAPPPQRPSTPPPPQQPPRLPSHPEASPQQDHQPTMARPLPAFSTSGPPEPPASRTTQPPPPPSPPWWRRKAVAIAGAITVITAVVLAIVVFTSSSGPKGDEYEQVTLPFVGLNNPQGLSVDSGGTVYVADTPKNRILALFAGSNSPVVLPFDGLNYPTGVTADKTGTVYVNDAGNKRVLVLRSGKQEVLPFTDLENPTGLSVDGSFTVYVTDTAKNRVVALAKGSNAQTEIPFTGLNAPTGLVVNGSGTVYVSDGGNNRVLMLPMDTKKQVPLPFTGLNKPGGVTLDSQGNVYVTDTGNSRTLKLPAGSSTQEELHFTGLDNPWGLAVDNVGTVYVGGRNNQIVALKRK</sequence>
<evidence type="ECO:0000256" key="6">
    <source>
        <dbReference type="ARBA" id="ARBA00022692"/>
    </source>
</evidence>
<keyword evidence="11 15" id="KW-1133">Transmembrane helix</keyword>
<feature type="repeat" description="NHL" evidence="13">
    <location>
        <begin position="484"/>
        <end position="525"/>
    </location>
</feature>
<keyword evidence="8" id="KW-0547">Nucleotide-binding</keyword>
<feature type="compositionally biased region" description="Polar residues" evidence="14">
    <location>
        <begin position="296"/>
        <end position="307"/>
    </location>
</feature>
<dbReference type="PANTHER" id="PTHR43289">
    <property type="entry name" value="MITOGEN-ACTIVATED PROTEIN KINASE KINASE KINASE 20-RELATED"/>
    <property type="match status" value="1"/>
</dbReference>
<dbReference type="Pfam" id="PF01436">
    <property type="entry name" value="NHL"/>
    <property type="match status" value="4"/>
</dbReference>
<comment type="subcellular location">
    <subcellularLocation>
        <location evidence="1">Cell membrane</location>
        <topology evidence="1">Single-pass membrane protein</topology>
    </subcellularLocation>
</comment>
<feature type="repeat" description="NHL" evidence="13">
    <location>
        <begin position="566"/>
        <end position="607"/>
    </location>
</feature>
<dbReference type="InterPro" id="IPR000719">
    <property type="entry name" value="Prot_kinase_dom"/>
</dbReference>
<feature type="transmembrane region" description="Helical" evidence="15">
    <location>
        <begin position="412"/>
        <end position="432"/>
    </location>
</feature>
<evidence type="ECO:0000256" key="2">
    <source>
        <dbReference type="ARBA" id="ARBA00012513"/>
    </source>
</evidence>
<dbReference type="CDD" id="cd14952">
    <property type="entry name" value="NHL_PKND_like"/>
    <property type="match status" value="1"/>
</dbReference>
<evidence type="ECO:0000256" key="5">
    <source>
        <dbReference type="ARBA" id="ARBA00022679"/>
    </source>
</evidence>
<evidence type="ECO:0000256" key="7">
    <source>
        <dbReference type="ARBA" id="ARBA00022737"/>
    </source>
</evidence>
<evidence type="ECO:0000256" key="9">
    <source>
        <dbReference type="ARBA" id="ARBA00022777"/>
    </source>
</evidence>
<keyword evidence="10" id="KW-0067">ATP-binding</keyword>